<accession>A0AAX4JFQ9</accession>
<organism evidence="1 2">
    <name type="scientific">Vairimorpha necatrix</name>
    <dbReference type="NCBI Taxonomy" id="6039"/>
    <lineage>
        <taxon>Eukaryota</taxon>
        <taxon>Fungi</taxon>
        <taxon>Fungi incertae sedis</taxon>
        <taxon>Microsporidia</taxon>
        <taxon>Nosematidae</taxon>
        <taxon>Vairimorpha</taxon>
    </lineage>
</organism>
<evidence type="ECO:0000313" key="2">
    <source>
        <dbReference type="Proteomes" id="UP001334084"/>
    </source>
</evidence>
<proteinExistence type="predicted"/>
<dbReference type="AlphaFoldDB" id="A0AAX4JFQ9"/>
<reference evidence="1" key="1">
    <citation type="journal article" date="2024" name="BMC Genomics">
        <title>Functional annotation of a divergent genome using sequence and structure-based similarity.</title>
        <authorList>
            <person name="Svedberg D."/>
            <person name="Winiger R.R."/>
            <person name="Berg A."/>
            <person name="Sharma H."/>
            <person name="Tellgren-Roth C."/>
            <person name="Debrunner-Vossbrinck B.A."/>
            <person name="Vossbrinck C.R."/>
            <person name="Barandun J."/>
        </authorList>
    </citation>
    <scope>NUCLEOTIDE SEQUENCE</scope>
    <source>
        <strain evidence="1">Illinois isolate</strain>
    </source>
</reference>
<dbReference type="RefSeq" id="XP_065330897.1">
    <property type="nucleotide sequence ID" value="XM_065474825.1"/>
</dbReference>
<dbReference type="EMBL" id="CP142735">
    <property type="protein sequence ID" value="WUR04752.1"/>
    <property type="molecule type" value="Genomic_DNA"/>
</dbReference>
<protein>
    <recommendedName>
        <fullName evidence="3">Ribosomal protein L7Ae/L30e/S12e/Gadd45 domain-containing protein</fullName>
    </recommendedName>
</protein>
<keyword evidence="2" id="KW-1185">Reference proteome</keyword>
<sequence length="152" mass="17660">MKEKTILKKSKISKNFENINNNDISQAKTKGKISNKNLQSMSTDICKIKQIHKSPVLNDILSKITHTVDTYNKLMNNYEDVSIVLINNLETIIMHHLVFFCHYHNIKIFICPNLRGKILAIKQTDPVIKEINEFLNNEDRCKIVDIYESNTI</sequence>
<gene>
    <name evidence="1" type="ORF">VNE69_10103</name>
</gene>
<name>A0AAX4JFQ9_9MICR</name>
<dbReference type="Proteomes" id="UP001334084">
    <property type="component" value="Chromosome 10"/>
</dbReference>
<evidence type="ECO:0000313" key="1">
    <source>
        <dbReference type="EMBL" id="WUR04752.1"/>
    </source>
</evidence>
<dbReference type="KEGG" id="vnx:VNE69_10103"/>
<evidence type="ECO:0008006" key="3">
    <source>
        <dbReference type="Google" id="ProtNLM"/>
    </source>
</evidence>
<dbReference type="GeneID" id="90542585"/>